<organism evidence="2 3">
    <name type="scientific">Candidatus Daviesbacteria bacterium RIFCSPLOWO2_01_FULL_39_12</name>
    <dbReference type="NCBI Taxonomy" id="1797785"/>
    <lineage>
        <taxon>Bacteria</taxon>
        <taxon>Candidatus Daviesiibacteriota</taxon>
    </lineage>
</organism>
<proteinExistence type="predicted"/>
<dbReference type="STRING" id="1797785.A3B45_05185"/>
<dbReference type="Proteomes" id="UP000178565">
    <property type="component" value="Unassembled WGS sequence"/>
</dbReference>
<evidence type="ECO:0000313" key="3">
    <source>
        <dbReference type="Proteomes" id="UP000178565"/>
    </source>
</evidence>
<comment type="caution">
    <text evidence="2">The sequence shown here is derived from an EMBL/GenBank/DDBJ whole genome shotgun (WGS) entry which is preliminary data.</text>
</comment>
<evidence type="ECO:0000256" key="1">
    <source>
        <dbReference type="SAM" id="MobiDB-lite"/>
    </source>
</evidence>
<reference evidence="2 3" key="1">
    <citation type="journal article" date="2016" name="Nat. Commun.">
        <title>Thousands of microbial genomes shed light on interconnected biogeochemical processes in an aquifer system.</title>
        <authorList>
            <person name="Anantharaman K."/>
            <person name="Brown C.T."/>
            <person name="Hug L.A."/>
            <person name="Sharon I."/>
            <person name="Castelle C.J."/>
            <person name="Probst A.J."/>
            <person name="Thomas B.C."/>
            <person name="Singh A."/>
            <person name="Wilkins M.J."/>
            <person name="Karaoz U."/>
            <person name="Brodie E.L."/>
            <person name="Williams K.H."/>
            <person name="Hubbard S.S."/>
            <person name="Banfield J.F."/>
        </authorList>
    </citation>
    <scope>NUCLEOTIDE SEQUENCE [LARGE SCALE GENOMIC DNA]</scope>
</reference>
<accession>A0A1F5KUL3</accession>
<feature type="region of interest" description="Disordered" evidence="1">
    <location>
        <begin position="1"/>
        <end position="36"/>
    </location>
</feature>
<evidence type="ECO:0000313" key="2">
    <source>
        <dbReference type="EMBL" id="OGE44514.1"/>
    </source>
</evidence>
<dbReference type="EMBL" id="MFDM01000001">
    <property type="protein sequence ID" value="OGE44514.1"/>
    <property type="molecule type" value="Genomic_DNA"/>
</dbReference>
<dbReference type="AlphaFoldDB" id="A0A1F5KUL3"/>
<name>A0A1F5KUL3_9BACT</name>
<feature type="compositionally biased region" description="Basic and acidic residues" evidence="1">
    <location>
        <begin position="1"/>
        <end position="23"/>
    </location>
</feature>
<gene>
    <name evidence="2" type="ORF">A3B45_05185</name>
</gene>
<protein>
    <submittedName>
        <fullName evidence="2">Uncharacterized protein</fullName>
    </submittedName>
</protein>
<sequence>MGAENIEGKDSWKNPKQKDERRFISHAGKGKTADMSISPDVVIGRVDPRATRKSIRRLSRMGHRAPH</sequence>